<organism evidence="2 3">
    <name type="scientific">Psophocarpus tetragonolobus</name>
    <name type="common">Winged bean</name>
    <name type="synonym">Dolichos tetragonolobus</name>
    <dbReference type="NCBI Taxonomy" id="3891"/>
    <lineage>
        <taxon>Eukaryota</taxon>
        <taxon>Viridiplantae</taxon>
        <taxon>Streptophyta</taxon>
        <taxon>Embryophyta</taxon>
        <taxon>Tracheophyta</taxon>
        <taxon>Spermatophyta</taxon>
        <taxon>Magnoliopsida</taxon>
        <taxon>eudicotyledons</taxon>
        <taxon>Gunneridae</taxon>
        <taxon>Pentapetalae</taxon>
        <taxon>rosids</taxon>
        <taxon>fabids</taxon>
        <taxon>Fabales</taxon>
        <taxon>Fabaceae</taxon>
        <taxon>Papilionoideae</taxon>
        <taxon>50 kb inversion clade</taxon>
        <taxon>NPAAA clade</taxon>
        <taxon>indigoferoid/millettioid clade</taxon>
        <taxon>Phaseoleae</taxon>
        <taxon>Psophocarpus</taxon>
    </lineage>
</organism>
<dbReference type="Proteomes" id="UP001386955">
    <property type="component" value="Unassembled WGS sequence"/>
</dbReference>
<accession>A0AAN9SMK2</accession>
<dbReference type="AlphaFoldDB" id="A0AAN9SMK2"/>
<comment type="caution">
    <text evidence="2">The sequence shown here is derived from an EMBL/GenBank/DDBJ whole genome shotgun (WGS) entry which is preliminary data.</text>
</comment>
<evidence type="ECO:0000313" key="2">
    <source>
        <dbReference type="EMBL" id="KAK7400351.1"/>
    </source>
</evidence>
<evidence type="ECO:0000256" key="1">
    <source>
        <dbReference type="SAM" id="MobiDB-lite"/>
    </source>
</evidence>
<feature type="region of interest" description="Disordered" evidence="1">
    <location>
        <begin position="100"/>
        <end position="125"/>
    </location>
</feature>
<keyword evidence="3" id="KW-1185">Reference proteome</keyword>
<gene>
    <name evidence="2" type="ORF">VNO78_11557</name>
</gene>
<protein>
    <submittedName>
        <fullName evidence="2">Uncharacterized protein</fullName>
    </submittedName>
</protein>
<sequence>MIPGWRTLTLQRLTEKDKRATSIIVISFPLNPSRLECVFLYQRHVDVCTLIELRCPGIQVPCIDGRPDVMTDPLRLCGEVAPAGNVCSLGTGRGLHAGVHGNARPETEGQAARATGGRTPHTSPGWPLHCATRSSERTHILRAYIRWCREAHMVG</sequence>
<dbReference type="EMBL" id="JAYMYS010000003">
    <property type="protein sequence ID" value="KAK7400351.1"/>
    <property type="molecule type" value="Genomic_DNA"/>
</dbReference>
<evidence type="ECO:0000313" key="3">
    <source>
        <dbReference type="Proteomes" id="UP001386955"/>
    </source>
</evidence>
<name>A0AAN9SMK2_PSOTE</name>
<proteinExistence type="predicted"/>
<reference evidence="2 3" key="1">
    <citation type="submission" date="2024-01" db="EMBL/GenBank/DDBJ databases">
        <title>The genomes of 5 underutilized Papilionoideae crops provide insights into root nodulation and disease resistanc.</title>
        <authorList>
            <person name="Jiang F."/>
        </authorList>
    </citation>
    <scope>NUCLEOTIDE SEQUENCE [LARGE SCALE GENOMIC DNA]</scope>
    <source>
        <strain evidence="2">DUOXIRENSHENG_FW03</strain>
        <tissue evidence="2">Leaves</tissue>
    </source>
</reference>